<reference evidence="1" key="1">
    <citation type="submission" date="2019-03" db="EMBL/GenBank/DDBJ databases">
        <title>Single cell metagenomics reveals metabolic interactions within the superorganism composed of flagellate Streblomastix strix and complex community of Bacteroidetes bacteria on its surface.</title>
        <authorList>
            <person name="Treitli S.C."/>
            <person name="Kolisko M."/>
            <person name="Husnik F."/>
            <person name="Keeling P."/>
            <person name="Hampl V."/>
        </authorList>
    </citation>
    <scope>NUCLEOTIDE SEQUENCE</scope>
    <source>
        <strain evidence="1">STM</strain>
    </source>
</reference>
<dbReference type="EMBL" id="SNRY01005291">
    <property type="protein sequence ID" value="KAA6315330.1"/>
    <property type="molecule type" value="Genomic_DNA"/>
</dbReference>
<evidence type="ECO:0000313" key="1">
    <source>
        <dbReference type="EMBL" id="KAA6315330.1"/>
    </source>
</evidence>
<dbReference type="AlphaFoldDB" id="A0A5J4Q2N4"/>
<gene>
    <name evidence="1" type="ORF">EZS27_034193</name>
</gene>
<protein>
    <submittedName>
        <fullName evidence="1">Uncharacterized protein</fullName>
    </submittedName>
</protein>
<accession>A0A5J4Q2N4</accession>
<sequence>MILGHIIFCKVHTGQKKIICKGFLGQDKRIVHVQQCMDIQLQRCNIRFGNYIFDMGSQGMRKVVKKLIEGITGADEPVKRAHSWTKNKYGEDIIKESLHGVVSQVDMDMLTLFMQELELYETQRE</sequence>
<feature type="non-terminal residue" evidence="1">
    <location>
        <position position="125"/>
    </location>
</feature>
<proteinExistence type="predicted"/>
<comment type="caution">
    <text evidence="1">The sequence shown here is derived from an EMBL/GenBank/DDBJ whole genome shotgun (WGS) entry which is preliminary data.</text>
</comment>
<name>A0A5J4Q2N4_9ZZZZ</name>
<organism evidence="1">
    <name type="scientific">termite gut metagenome</name>
    <dbReference type="NCBI Taxonomy" id="433724"/>
    <lineage>
        <taxon>unclassified sequences</taxon>
        <taxon>metagenomes</taxon>
        <taxon>organismal metagenomes</taxon>
    </lineage>
</organism>